<evidence type="ECO:0008006" key="3">
    <source>
        <dbReference type="Google" id="ProtNLM"/>
    </source>
</evidence>
<evidence type="ECO:0000313" key="1">
    <source>
        <dbReference type="EMBL" id="SAB24574.1"/>
    </source>
</evidence>
<organism evidence="1 2">
    <name type="scientific">Enterobacter roggenkampii</name>
    <dbReference type="NCBI Taxonomy" id="1812935"/>
    <lineage>
        <taxon>Bacteria</taxon>
        <taxon>Pseudomonadati</taxon>
        <taxon>Pseudomonadota</taxon>
        <taxon>Gammaproteobacteria</taxon>
        <taxon>Enterobacterales</taxon>
        <taxon>Enterobacteriaceae</taxon>
        <taxon>Enterobacter</taxon>
        <taxon>Enterobacter cloacae complex</taxon>
    </lineage>
</organism>
<comment type="caution">
    <text evidence="1">The sequence shown here is derived from an EMBL/GenBank/DDBJ whole genome shotgun (WGS) entry which is preliminary data.</text>
</comment>
<keyword evidence="2" id="KW-1185">Reference proteome</keyword>
<dbReference type="SUPFAM" id="SSF56399">
    <property type="entry name" value="ADP-ribosylation"/>
    <property type="match status" value="1"/>
</dbReference>
<accession>A0ABY0J6W6</accession>
<evidence type="ECO:0000313" key="2">
    <source>
        <dbReference type="Proteomes" id="UP000077063"/>
    </source>
</evidence>
<proteinExistence type="predicted"/>
<dbReference type="EMBL" id="FKDK01000022">
    <property type="protein sequence ID" value="SAB24574.1"/>
    <property type="molecule type" value="Genomic_DNA"/>
</dbReference>
<reference evidence="1 2" key="1">
    <citation type="submission" date="2016-03" db="EMBL/GenBank/DDBJ databases">
        <authorList>
            <consortium name="Pathogen Informatics"/>
        </authorList>
    </citation>
    <scope>NUCLEOTIDE SEQUENCE [LARGE SCALE GENOMIC DNA]</scope>
    <source>
        <strain evidence="2">e2161</strain>
    </source>
</reference>
<dbReference type="Proteomes" id="UP000077063">
    <property type="component" value="Unassembled WGS sequence"/>
</dbReference>
<gene>
    <name evidence="1" type="ORF">SAMEA2273443_04238</name>
</gene>
<protein>
    <recommendedName>
        <fullName evidence="3">DUF2441 domain-containing protein</fullName>
    </recommendedName>
</protein>
<sequence>MYLPLEKYYTLDSANSLRSLHEIPLRHYTPKQPELADFLNQMYPEGLSKHGHNYLYNPALFDEDHQRDSALLIGLILELVRRSDFPDKPSRYQSLFACQHISEVKQFREQLADEREEDEIRTAPIYEVFTDEAVHCGDMRLLSDDCPVLELYRRAYLYWSGEPAPVREGKEEEKPFWELLIPLPVLIGRQISE</sequence>
<name>A0ABY0J6W6_9ENTR</name>